<accession>A0A644XKI0</accession>
<sequence>MSKKIYNDIIIKTKDEELLEFSYDDEIGVFYEKINSNRKSKRNIILKQSFKYFYVTEDFNRNVNLICQDITGNIILCILEDDTWKFKTLFCIKYNLITPINIKGFFLKKDFNFLFSADNDSKNIYFKDKFNTSLKKIHSENNNIDINYNILQGNNYISLIIHSISFEMYKLVLKSFKKDENTWSENKIIYITNHPYVDTSYCITNNIVHFLIAVNEEKTKSIIYKNINLDKNEKLQRETIIFENENISSCLIIKLKEVLWALWISDNKLYGCYSINFGEDFSKPLVYKILKEENIRKVTFIENYENKEIYINENNDCINLFLEEILNNEFLGEINHKEISYKLKEKEEINIFNKEIKKLKEIVNKQRSQIMKLEDKLYKGRNL</sequence>
<organism evidence="2">
    <name type="scientific">bioreactor metagenome</name>
    <dbReference type="NCBI Taxonomy" id="1076179"/>
    <lineage>
        <taxon>unclassified sequences</taxon>
        <taxon>metagenomes</taxon>
        <taxon>ecological metagenomes</taxon>
    </lineage>
</organism>
<feature type="coiled-coil region" evidence="1">
    <location>
        <begin position="342"/>
        <end position="376"/>
    </location>
</feature>
<reference evidence="2" key="1">
    <citation type="submission" date="2019-08" db="EMBL/GenBank/DDBJ databases">
        <authorList>
            <person name="Kucharzyk K."/>
            <person name="Murdoch R.W."/>
            <person name="Higgins S."/>
            <person name="Loffler F."/>
        </authorList>
    </citation>
    <scope>NUCLEOTIDE SEQUENCE</scope>
</reference>
<dbReference type="EMBL" id="VSSQ01002305">
    <property type="protein sequence ID" value="MPM14594.1"/>
    <property type="molecule type" value="Genomic_DNA"/>
</dbReference>
<name>A0A644XKI0_9ZZZZ</name>
<protein>
    <submittedName>
        <fullName evidence="2">Uncharacterized protein</fullName>
    </submittedName>
</protein>
<comment type="caution">
    <text evidence="2">The sequence shown here is derived from an EMBL/GenBank/DDBJ whole genome shotgun (WGS) entry which is preliminary data.</text>
</comment>
<dbReference type="AlphaFoldDB" id="A0A644XKI0"/>
<evidence type="ECO:0000313" key="2">
    <source>
        <dbReference type="EMBL" id="MPM14594.1"/>
    </source>
</evidence>
<keyword evidence="1" id="KW-0175">Coiled coil</keyword>
<evidence type="ECO:0000256" key="1">
    <source>
        <dbReference type="SAM" id="Coils"/>
    </source>
</evidence>
<proteinExistence type="predicted"/>
<gene>
    <name evidence="2" type="ORF">SDC9_60958</name>
</gene>